<evidence type="ECO:0000313" key="3">
    <source>
        <dbReference type="Proteomes" id="UP001634393"/>
    </source>
</evidence>
<reference evidence="2 3" key="1">
    <citation type="submission" date="2024-12" db="EMBL/GenBank/DDBJ databases">
        <title>The unique morphological basis and parallel evolutionary history of personate flowers in Penstemon.</title>
        <authorList>
            <person name="Depatie T.H."/>
            <person name="Wessinger C.A."/>
        </authorList>
    </citation>
    <scope>NUCLEOTIDE SEQUENCE [LARGE SCALE GENOMIC DNA]</scope>
    <source>
        <strain evidence="2">WTNN_2</strain>
        <tissue evidence="2">Leaf</tissue>
    </source>
</reference>
<evidence type="ECO:0000259" key="1">
    <source>
        <dbReference type="Pfam" id="PF08646"/>
    </source>
</evidence>
<dbReference type="Gene3D" id="2.40.50.140">
    <property type="entry name" value="Nucleic acid-binding proteins"/>
    <property type="match status" value="3"/>
</dbReference>
<evidence type="ECO:0000313" key="2">
    <source>
        <dbReference type="EMBL" id="KAL3831158.1"/>
    </source>
</evidence>
<dbReference type="Proteomes" id="UP001634393">
    <property type="component" value="Unassembled WGS sequence"/>
</dbReference>
<dbReference type="EMBL" id="JBJXBP010000005">
    <property type="protein sequence ID" value="KAL3831158.1"/>
    <property type="molecule type" value="Genomic_DNA"/>
</dbReference>
<comment type="caution">
    <text evidence="2">The sequence shown here is derived from an EMBL/GenBank/DDBJ whole genome shotgun (WGS) entry which is preliminary data.</text>
</comment>
<dbReference type="InterPro" id="IPR012340">
    <property type="entry name" value="NA-bd_OB-fold"/>
</dbReference>
<dbReference type="AlphaFoldDB" id="A0ABD3T3D1"/>
<accession>A0ABD3T3D1</accession>
<keyword evidence="3" id="KW-1185">Reference proteome</keyword>
<dbReference type="Pfam" id="PF08646">
    <property type="entry name" value="Rep_fac-A_C"/>
    <property type="match status" value="1"/>
</dbReference>
<feature type="domain" description="Replication factor A C-terminal" evidence="1">
    <location>
        <begin position="289"/>
        <end position="426"/>
    </location>
</feature>
<name>A0ABD3T3D1_9LAMI</name>
<dbReference type="SUPFAM" id="SSF50249">
    <property type="entry name" value="Nucleic acid-binding proteins"/>
    <property type="match status" value="3"/>
</dbReference>
<gene>
    <name evidence="2" type="ORF">ACJIZ3_019960</name>
</gene>
<dbReference type="InterPro" id="IPR013955">
    <property type="entry name" value="Rep_factor-A_C"/>
</dbReference>
<sequence>MATRMLHIRDVDEDTKSWKVKLIVEEKTQRRPSKTGSTDYQRIMFADETGQKVVVSIFGSDIEYFKDSFELHKTYVITRPRVKRCDPRFCKFGYSYAWTITKKTPCELVDGEFIPPSILKVQFSSLVDLISRAGTDELLNMFYVLGVVIDKKERRTFTASNTENVVREYAIVDQEKKVVILTLWNAVAESEGPLIDRAVDCFPIIKVSNLSISKYYGGSLGSTPSTVVVLDPEIPECEILKTWRSNNLEIIVEMITKDHFLQAEPLGVFPTDKLFSIADVISEAKLDRFTVKVCVKITDLDQKYFYMACEKCYSSIDAEFNYYYTCSSCKKTTLAKPREKIHANIYDESGNLDVTVFGPHAINIMQSDSIMNMKVFDEENFVSSNEINKSLSGAMFFMKIRKKPRHFGGIKQFQYAVMNLQRIQNIAEDGKPKCSTSKGPNLSEKQSRIGTSFVNGQLKDVIKKEVAADSVIFSAV</sequence>
<protein>
    <recommendedName>
        <fullName evidence="1">Replication factor A C-terminal domain-containing protein</fullName>
    </recommendedName>
</protein>
<dbReference type="PANTHER" id="PTHR47165">
    <property type="entry name" value="OS03G0429900 PROTEIN"/>
    <property type="match status" value="1"/>
</dbReference>
<dbReference type="PANTHER" id="PTHR47165:SF4">
    <property type="entry name" value="OS03G0429900 PROTEIN"/>
    <property type="match status" value="1"/>
</dbReference>
<organism evidence="2 3">
    <name type="scientific">Penstemon smallii</name>
    <dbReference type="NCBI Taxonomy" id="265156"/>
    <lineage>
        <taxon>Eukaryota</taxon>
        <taxon>Viridiplantae</taxon>
        <taxon>Streptophyta</taxon>
        <taxon>Embryophyta</taxon>
        <taxon>Tracheophyta</taxon>
        <taxon>Spermatophyta</taxon>
        <taxon>Magnoliopsida</taxon>
        <taxon>eudicotyledons</taxon>
        <taxon>Gunneridae</taxon>
        <taxon>Pentapetalae</taxon>
        <taxon>asterids</taxon>
        <taxon>lamiids</taxon>
        <taxon>Lamiales</taxon>
        <taxon>Plantaginaceae</taxon>
        <taxon>Cheloneae</taxon>
        <taxon>Penstemon</taxon>
    </lineage>
</organism>
<proteinExistence type="predicted"/>